<dbReference type="EMBL" id="LCIB01000024">
    <property type="protein sequence ID" value="KKT46414.1"/>
    <property type="molecule type" value="Genomic_DNA"/>
</dbReference>
<protein>
    <submittedName>
        <fullName evidence="1">Uncharacterized protein</fullName>
    </submittedName>
</protein>
<evidence type="ECO:0000313" key="2">
    <source>
        <dbReference type="Proteomes" id="UP000034063"/>
    </source>
</evidence>
<sequence>MKLEEYDYKVEAMTDYLPAYKGLGEIYKITIIAYANGNNKTLSMKAAEKQKMLNRMRIMDKPKKTFIFKAFAGLVFLLLKDEDVDEVIIDKEYPGHEATIKAILVRLFDRNELNPPNIGFALIGKKSKAHKIALETYRGERKPDIKVKAEGVLNLFNLKKSWRSSSEGR</sequence>
<dbReference type="Proteomes" id="UP000034063">
    <property type="component" value="Unassembled WGS sequence"/>
</dbReference>
<dbReference type="AlphaFoldDB" id="A0A0G1KEW7"/>
<reference evidence="1 2" key="1">
    <citation type="journal article" date="2015" name="Nature">
        <title>rRNA introns, odd ribosomes, and small enigmatic genomes across a large radiation of phyla.</title>
        <authorList>
            <person name="Brown C.T."/>
            <person name="Hug L.A."/>
            <person name="Thomas B.C."/>
            <person name="Sharon I."/>
            <person name="Castelle C.J."/>
            <person name="Singh A."/>
            <person name="Wilkins M.J."/>
            <person name="Williams K.H."/>
            <person name="Banfield J.F."/>
        </authorList>
    </citation>
    <scope>NUCLEOTIDE SEQUENCE [LARGE SCALE GENOMIC DNA]</scope>
</reference>
<gene>
    <name evidence="1" type="ORF">UW37_C0024G0004</name>
</gene>
<comment type="caution">
    <text evidence="1">The sequence shown here is derived from an EMBL/GenBank/DDBJ whole genome shotgun (WGS) entry which is preliminary data.</text>
</comment>
<accession>A0A0G1KEW7</accession>
<name>A0A0G1KEW7_9BACT</name>
<evidence type="ECO:0000313" key="1">
    <source>
        <dbReference type="EMBL" id="KKT46414.1"/>
    </source>
</evidence>
<proteinExistence type="predicted"/>
<organism evidence="1 2">
    <name type="scientific">Candidatus Gottesmanbacteria bacterium GW2011_GWA2_44_17</name>
    <dbReference type="NCBI Taxonomy" id="1618444"/>
    <lineage>
        <taxon>Bacteria</taxon>
        <taxon>Candidatus Gottesmaniibacteriota</taxon>
    </lineage>
</organism>